<accession>A0A8H7W9R4</accession>
<dbReference type="EMBL" id="JAFJYH010000072">
    <property type="protein sequence ID" value="KAG4421047.1"/>
    <property type="molecule type" value="Genomic_DNA"/>
</dbReference>
<protein>
    <submittedName>
        <fullName evidence="2">Uncharacterized protein</fullName>
    </submittedName>
</protein>
<dbReference type="OrthoDB" id="3552186at2759"/>
<evidence type="ECO:0000256" key="1">
    <source>
        <dbReference type="SAM" id="MobiDB-lite"/>
    </source>
</evidence>
<dbReference type="AlphaFoldDB" id="A0A8H7W9R4"/>
<feature type="region of interest" description="Disordered" evidence="1">
    <location>
        <begin position="303"/>
        <end position="326"/>
    </location>
</feature>
<name>A0A8H7W9R4_9HELO</name>
<feature type="compositionally biased region" description="Polar residues" evidence="1">
    <location>
        <begin position="126"/>
        <end position="152"/>
    </location>
</feature>
<gene>
    <name evidence="2" type="ORF">IFR04_005810</name>
</gene>
<keyword evidence="3" id="KW-1185">Reference proteome</keyword>
<evidence type="ECO:0000313" key="3">
    <source>
        <dbReference type="Proteomes" id="UP000664132"/>
    </source>
</evidence>
<organism evidence="2 3">
    <name type="scientific">Cadophora malorum</name>
    <dbReference type="NCBI Taxonomy" id="108018"/>
    <lineage>
        <taxon>Eukaryota</taxon>
        <taxon>Fungi</taxon>
        <taxon>Dikarya</taxon>
        <taxon>Ascomycota</taxon>
        <taxon>Pezizomycotina</taxon>
        <taxon>Leotiomycetes</taxon>
        <taxon>Helotiales</taxon>
        <taxon>Ploettnerulaceae</taxon>
        <taxon>Cadophora</taxon>
    </lineage>
</organism>
<comment type="caution">
    <text evidence="2">The sequence shown here is derived from an EMBL/GenBank/DDBJ whole genome shotgun (WGS) entry which is preliminary data.</text>
</comment>
<feature type="region of interest" description="Disordered" evidence="1">
    <location>
        <begin position="122"/>
        <end position="157"/>
    </location>
</feature>
<proteinExistence type="predicted"/>
<feature type="region of interest" description="Disordered" evidence="1">
    <location>
        <begin position="1"/>
        <end position="21"/>
    </location>
</feature>
<sequence>MTFAWESENWNRDREERLEGQRRHTEQVKAFTGPAEVSLGEWLDSRAQYVNSHPQVLTRNQQERVIWKSAKEEQAGNETPESKGLREWLHSRERNAAVARKAAINLTAAFSRPTFVPDPSTPPFLSRTSSAATNDVSSNMPSHIVSPSVSSDMTKKLAEPKPEPIRLTGGQLFLAVSRLVLQVNWDWFHANRHNFDMSNISSETSQRWWNDICQVYDQYCKAAAQGADALMKLYQQSKSGDHVLNMEQTILNPMLRFLVGYKADEGRSGGVVKAVLEALLLEGDFLVYVMEWCHENGMEYPGGTGRTQEKLTEYASKSLPTPEGER</sequence>
<dbReference type="Proteomes" id="UP000664132">
    <property type="component" value="Unassembled WGS sequence"/>
</dbReference>
<reference evidence="2" key="1">
    <citation type="submission" date="2021-02" db="EMBL/GenBank/DDBJ databases">
        <title>Genome sequence Cadophora malorum strain M34.</title>
        <authorList>
            <person name="Stefanovic E."/>
            <person name="Vu D."/>
            <person name="Scully C."/>
            <person name="Dijksterhuis J."/>
            <person name="Roader J."/>
            <person name="Houbraken J."/>
        </authorList>
    </citation>
    <scope>NUCLEOTIDE SEQUENCE</scope>
    <source>
        <strain evidence="2">M34</strain>
    </source>
</reference>
<evidence type="ECO:0000313" key="2">
    <source>
        <dbReference type="EMBL" id="KAG4421047.1"/>
    </source>
</evidence>
<feature type="compositionally biased region" description="Basic and acidic residues" evidence="1">
    <location>
        <begin position="9"/>
        <end position="21"/>
    </location>
</feature>